<comment type="caution">
    <text evidence="1">The sequence shown here is derived from an EMBL/GenBank/DDBJ whole genome shotgun (WGS) entry which is preliminary data.</text>
</comment>
<evidence type="ECO:0000313" key="2">
    <source>
        <dbReference type="Proteomes" id="UP000248584"/>
    </source>
</evidence>
<sequence length="410" mass="47276">MFIIPYSESLKALDTYIKNYNSQCTSVAEKLKQSTISTAKDLIRIYGLELLKIKYNPLMPLPPLRTNNKHLATISNTSGRTIQRHIKRLQRAGIITHKKWRGSRASYDIHILTEILCITKAKPVENLNPDRNKSNKVVIDNQVIAKNKTTICPHRDTSNNGYINNIIIAVDKWKTDTSSLPLTLSSKSRNATGNSFTRYTGEIAPKKYKNAGETARNTRVTEQTGAEILESDVARSVSLSFYVNALWKLARNTIYKEHYLTKSQEKKAKELLFKWYDPVPDKKLADVHQVYVERLGIVQKYIAKDPKSRYVQLPDKYFNPDNPSGFTGTRAWYYQQKKRELNVQMKLILHSQIRRFLNNEKKETAKQQPRLALFKACETRLGKLGQPHLVREFHASVLNHSTHKFLQFNT</sequence>
<protein>
    <recommendedName>
        <fullName evidence="3">Helix-turn-helix domain-containing protein</fullName>
    </recommendedName>
</protein>
<reference evidence="1 2" key="1">
    <citation type="submission" date="2018-06" db="EMBL/GenBank/DDBJ databases">
        <title>Genomic Encyclopedia of Archaeal and Bacterial Type Strains, Phase II (KMG-II): from individual species to whole genera.</title>
        <authorList>
            <person name="Goeker M."/>
        </authorList>
    </citation>
    <scope>NUCLEOTIDE SEQUENCE [LARGE SCALE GENOMIC DNA]</scope>
    <source>
        <strain evidence="1 2">DSM 17205</strain>
    </source>
</reference>
<accession>A0ABX5PZ75</accession>
<gene>
    <name evidence="1" type="ORF">LX97_00008</name>
</gene>
<organism evidence="1 2">
    <name type="scientific">Nonlabens dokdonensis</name>
    <dbReference type="NCBI Taxonomy" id="328515"/>
    <lineage>
        <taxon>Bacteria</taxon>
        <taxon>Pseudomonadati</taxon>
        <taxon>Bacteroidota</taxon>
        <taxon>Flavobacteriia</taxon>
        <taxon>Flavobacteriales</taxon>
        <taxon>Flavobacteriaceae</taxon>
        <taxon>Nonlabens</taxon>
    </lineage>
</organism>
<keyword evidence="2" id="KW-1185">Reference proteome</keyword>
<dbReference type="EMBL" id="QKZR01000001">
    <property type="protein sequence ID" value="PZX43011.1"/>
    <property type="molecule type" value="Genomic_DNA"/>
</dbReference>
<dbReference type="RefSeq" id="WP_015360798.1">
    <property type="nucleotide sequence ID" value="NZ_QKZR01000001.1"/>
</dbReference>
<evidence type="ECO:0008006" key="3">
    <source>
        <dbReference type="Google" id="ProtNLM"/>
    </source>
</evidence>
<name>A0ABX5PZ75_9FLAO</name>
<dbReference type="Proteomes" id="UP000248584">
    <property type="component" value="Unassembled WGS sequence"/>
</dbReference>
<proteinExistence type="predicted"/>
<evidence type="ECO:0000313" key="1">
    <source>
        <dbReference type="EMBL" id="PZX43011.1"/>
    </source>
</evidence>